<dbReference type="Proteomes" id="UP000559809">
    <property type="component" value="Unassembled WGS sequence"/>
</dbReference>
<dbReference type="PANTHER" id="PTHR43280:SF28">
    <property type="entry name" value="HTH-TYPE TRANSCRIPTIONAL ACTIVATOR RHAS"/>
    <property type="match status" value="1"/>
</dbReference>
<comment type="caution">
    <text evidence="6">The sequence shown here is derived from an EMBL/GenBank/DDBJ whole genome shotgun (WGS) entry which is preliminary data.</text>
</comment>
<dbReference type="SUPFAM" id="SSF46689">
    <property type="entry name" value="Homeodomain-like"/>
    <property type="match status" value="1"/>
</dbReference>
<gene>
    <name evidence="6" type="ORF">H0A72_13550</name>
</gene>
<evidence type="ECO:0000313" key="7">
    <source>
        <dbReference type="Proteomes" id="UP000559809"/>
    </source>
</evidence>
<dbReference type="RefSeq" id="WP_180156722.1">
    <property type="nucleotide sequence ID" value="NZ_JACCEM010000007.1"/>
</dbReference>
<dbReference type="InterPro" id="IPR035418">
    <property type="entry name" value="AraC-bd_2"/>
</dbReference>
<evidence type="ECO:0000259" key="5">
    <source>
        <dbReference type="PROSITE" id="PS01124"/>
    </source>
</evidence>
<dbReference type="SMART" id="SM00342">
    <property type="entry name" value="HTH_ARAC"/>
    <property type="match status" value="1"/>
</dbReference>
<dbReference type="Pfam" id="PF14525">
    <property type="entry name" value="AraC_binding_2"/>
    <property type="match status" value="1"/>
</dbReference>
<dbReference type="InterPro" id="IPR020449">
    <property type="entry name" value="Tscrpt_reg_AraC-type_HTH"/>
</dbReference>
<dbReference type="InterPro" id="IPR018060">
    <property type="entry name" value="HTH_AraC"/>
</dbReference>
<evidence type="ECO:0000256" key="1">
    <source>
        <dbReference type="ARBA" id="ARBA00023015"/>
    </source>
</evidence>
<reference evidence="6 7" key="1">
    <citation type="submission" date="2020-07" db="EMBL/GenBank/DDBJ databases">
        <title>Taxonomic revisions and descriptions of new bacterial species based on genomic comparisons in the high-G+C-content subgroup of the family Alcaligenaceae.</title>
        <authorList>
            <person name="Szabo A."/>
            <person name="Felfoldi T."/>
        </authorList>
    </citation>
    <scope>NUCLEOTIDE SEQUENCE [LARGE SCALE GENOMIC DNA]</scope>
    <source>
        <strain evidence="6 7">LMG 24012</strain>
    </source>
</reference>
<dbReference type="PANTHER" id="PTHR43280">
    <property type="entry name" value="ARAC-FAMILY TRANSCRIPTIONAL REGULATOR"/>
    <property type="match status" value="1"/>
</dbReference>
<proteinExistence type="predicted"/>
<dbReference type="InterPro" id="IPR009057">
    <property type="entry name" value="Homeodomain-like_sf"/>
</dbReference>
<dbReference type="Pfam" id="PF12833">
    <property type="entry name" value="HTH_18"/>
    <property type="match status" value="1"/>
</dbReference>
<sequence length="348" mass="38172">MSAELVLSTHRLSPNDTGVAWRDWVNTLFHGLEASLYGDTVFDGSIHAARAGNVVITKMEANRHRVVRTNRAARCSDAGYLKIIAPWAGCAVVEQHGRQAWVRPGAWAIYDTTGSYEVANPERSEHLIVMLPKERLLERGLRLDPLMGRTIGGASGISRVALETMRSTFQELPNMTPQAALGSGDLLLELVRLSLQELSGRSTAGTQLEAFKDRIRDHIGKHLRDPGLSIDGIAEALGCSKRNLHKAFADEEDTLAHYILRRRLQSCIRDLKDPMHADRTITDIAFSWGFSSSAYFSRVFREHTGLSASDFRQAANRRVARRLGAAPRSIHGHAAPDGTPAAPAGSAP</sequence>
<feature type="region of interest" description="Disordered" evidence="4">
    <location>
        <begin position="326"/>
        <end position="348"/>
    </location>
</feature>
<evidence type="ECO:0000313" key="6">
    <source>
        <dbReference type="EMBL" id="NYT50337.1"/>
    </source>
</evidence>
<evidence type="ECO:0000256" key="4">
    <source>
        <dbReference type="SAM" id="MobiDB-lite"/>
    </source>
</evidence>
<evidence type="ECO:0000256" key="3">
    <source>
        <dbReference type="ARBA" id="ARBA00023163"/>
    </source>
</evidence>
<evidence type="ECO:0000256" key="2">
    <source>
        <dbReference type="ARBA" id="ARBA00023125"/>
    </source>
</evidence>
<keyword evidence="1" id="KW-0805">Transcription regulation</keyword>
<accession>A0A853G225</accession>
<keyword evidence="7" id="KW-1185">Reference proteome</keyword>
<name>A0A853G225_9BURK</name>
<dbReference type="AlphaFoldDB" id="A0A853G225"/>
<dbReference type="EMBL" id="JACCEM010000007">
    <property type="protein sequence ID" value="NYT50337.1"/>
    <property type="molecule type" value="Genomic_DNA"/>
</dbReference>
<dbReference type="GO" id="GO:0003700">
    <property type="term" value="F:DNA-binding transcription factor activity"/>
    <property type="evidence" value="ECO:0007669"/>
    <property type="project" value="InterPro"/>
</dbReference>
<keyword evidence="3" id="KW-0804">Transcription</keyword>
<feature type="domain" description="HTH araC/xylS-type" evidence="5">
    <location>
        <begin position="213"/>
        <end position="314"/>
    </location>
</feature>
<dbReference type="GO" id="GO:0043565">
    <property type="term" value="F:sequence-specific DNA binding"/>
    <property type="evidence" value="ECO:0007669"/>
    <property type="project" value="InterPro"/>
</dbReference>
<organism evidence="6 7">
    <name type="scientific">Parapusillimonas granuli</name>
    <dbReference type="NCBI Taxonomy" id="380911"/>
    <lineage>
        <taxon>Bacteria</taxon>
        <taxon>Pseudomonadati</taxon>
        <taxon>Pseudomonadota</taxon>
        <taxon>Betaproteobacteria</taxon>
        <taxon>Burkholderiales</taxon>
        <taxon>Alcaligenaceae</taxon>
        <taxon>Parapusillimonas</taxon>
    </lineage>
</organism>
<dbReference type="Gene3D" id="1.10.10.60">
    <property type="entry name" value="Homeodomain-like"/>
    <property type="match status" value="1"/>
</dbReference>
<keyword evidence="2" id="KW-0238">DNA-binding</keyword>
<dbReference type="PRINTS" id="PR00032">
    <property type="entry name" value="HTHARAC"/>
</dbReference>
<dbReference type="PROSITE" id="PS01124">
    <property type="entry name" value="HTH_ARAC_FAMILY_2"/>
    <property type="match status" value="1"/>
</dbReference>
<feature type="compositionally biased region" description="Low complexity" evidence="4">
    <location>
        <begin position="332"/>
        <end position="348"/>
    </location>
</feature>
<protein>
    <submittedName>
        <fullName evidence="6">Helix-turn-helix domain-containing protein</fullName>
    </submittedName>
</protein>